<keyword evidence="3" id="KW-1185">Reference proteome</keyword>
<evidence type="ECO:0000256" key="1">
    <source>
        <dbReference type="SAM" id="MobiDB-lite"/>
    </source>
</evidence>
<gene>
    <name evidence="2" type="ORF">Enr8_23170</name>
</gene>
<protein>
    <submittedName>
        <fullName evidence="2">Uncharacterized protein</fullName>
    </submittedName>
</protein>
<feature type="region of interest" description="Disordered" evidence="1">
    <location>
        <begin position="21"/>
        <end position="53"/>
    </location>
</feature>
<evidence type="ECO:0000313" key="3">
    <source>
        <dbReference type="Proteomes" id="UP000318878"/>
    </source>
</evidence>
<dbReference type="RefSeq" id="WP_146431523.1">
    <property type="nucleotide sequence ID" value="NZ_SJPF01000002.1"/>
</dbReference>
<name>A0A5C5VB37_9BACT</name>
<organism evidence="2 3">
    <name type="scientific">Blastopirellula retiformator</name>
    <dbReference type="NCBI Taxonomy" id="2527970"/>
    <lineage>
        <taxon>Bacteria</taxon>
        <taxon>Pseudomonadati</taxon>
        <taxon>Planctomycetota</taxon>
        <taxon>Planctomycetia</taxon>
        <taxon>Pirellulales</taxon>
        <taxon>Pirellulaceae</taxon>
        <taxon>Blastopirellula</taxon>
    </lineage>
</organism>
<comment type="caution">
    <text evidence="2">The sequence shown here is derived from an EMBL/GenBank/DDBJ whole genome shotgun (WGS) entry which is preliminary data.</text>
</comment>
<dbReference type="EMBL" id="SJPF01000002">
    <property type="protein sequence ID" value="TWT34902.1"/>
    <property type="molecule type" value="Genomic_DNA"/>
</dbReference>
<dbReference type="PROSITE" id="PS51257">
    <property type="entry name" value="PROKAR_LIPOPROTEIN"/>
    <property type="match status" value="1"/>
</dbReference>
<dbReference type="Proteomes" id="UP000318878">
    <property type="component" value="Unassembled WGS sequence"/>
</dbReference>
<dbReference type="OrthoDB" id="290953at2"/>
<accession>A0A5C5VB37</accession>
<proteinExistence type="predicted"/>
<evidence type="ECO:0000313" key="2">
    <source>
        <dbReference type="EMBL" id="TWT34902.1"/>
    </source>
</evidence>
<dbReference type="AlphaFoldDB" id="A0A5C5VB37"/>
<feature type="region of interest" description="Disordered" evidence="1">
    <location>
        <begin position="141"/>
        <end position="172"/>
    </location>
</feature>
<reference evidence="2 3" key="1">
    <citation type="submission" date="2019-02" db="EMBL/GenBank/DDBJ databases">
        <title>Deep-cultivation of Planctomycetes and their phenomic and genomic characterization uncovers novel biology.</title>
        <authorList>
            <person name="Wiegand S."/>
            <person name="Jogler M."/>
            <person name="Boedeker C."/>
            <person name="Pinto D."/>
            <person name="Vollmers J."/>
            <person name="Rivas-Marin E."/>
            <person name="Kohn T."/>
            <person name="Peeters S.H."/>
            <person name="Heuer A."/>
            <person name="Rast P."/>
            <person name="Oberbeckmann S."/>
            <person name="Bunk B."/>
            <person name="Jeske O."/>
            <person name="Meyerdierks A."/>
            <person name="Storesund J.E."/>
            <person name="Kallscheuer N."/>
            <person name="Luecker S."/>
            <person name="Lage O.M."/>
            <person name="Pohl T."/>
            <person name="Merkel B.J."/>
            <person name="Hornburger P."/>
            <person name="Mueller R.-W."/>
            <person name="Bruemmer F."/>
            <person name="Labrenz M."/>
            <person name="Spormann A.M."/>
            <person name="Op Den Camp H."/>
            <person name="Overmann J."/>
            <person name="Amann R."/>
            <person name="Jetten M.S.M."/>
            <person name="Mascher T."/>
            <person name="Medema M.H."/>
            <person name="Devos D.P."/>
            <person name="Kaster A.-K."/>
            <person name="Ovreas L."/>
            <person name="Rohde M."/>
            <person name="Galperin M.Y."/>
            <person name="Jogler C."/>
        </authorList>
    </citation>
    <scope>NUCLEOTIDE SEQUENCE [LARGE SCALE GENOMIC DNA]</scope>
    <source>
        <strain evidence="2 3">Enr8</strain>
    </source>
</reference>
<sequence length="172" mass="18538">MIRFQLMMTATALLVVAGCSEQPKPEQTPSTPPPAASTEEGHSHGEGPNGGAVADWGGGKYHVEFTVNHDTQEATVYVLDNYAKNPAPLKIEKLLLSIKEPSFQVELLPQPLEGESEDTSSRFVGKHEKLGVVQEFAGTISGEADGTPYAGDFKEEAHGHTHRSSVWQRAGE</sequence>